<dbReference type="SMR" id="B4LBH9"/>
<dbReference type="InParanoid" id="B4LBH9"/>
<dbReference type="EMBL" id="CH940647">
    <property type="protein sequence ID" value="EDW70789.1"/>
    <property type="molecule type" value="Genomic_DNA"/>
</dbReference>
<dbReference type="eggNOG" id="KOG4302">
    <property type="taxonomic scope" value="Eukaryota"/>
</dbReference>
<accession>B4LBH9</accession>
<dbReference type="OMA" id="NYQKDCC"/>
<dbReference type="HOGENOM" id="CLU_802322_0_0_1"/>
<dbReference type="STRING" id="7244.B4LBH9"/>
<reference evidence="2 3" key="1">
    <citation type="journal article" date="2007" name="Nature">
        <title>Evolution of genes and genomes on the Drosophila phylogeny.</title>
        <authorList>
            <consortium name="Drosophila 12 Genomes Consortium"/>
            <person name="Clark A.G."/>
            <person name="Eisen M.B."/>
            <person name="Smith D.R."/>
            <person name="Bergman C.M."/>
            <person name="Oliver B."/>
            <person name="Markow T.A."/>
            <person name="Kaufman T.C."/>
            <person name="Kellis M."/>
            <person name="Gelbart W."/>
            <person name="Iyer V.N."/>
            <person name="Pollard D.A."/>
            <person name="Sackton T.B."/>
            <person name="Larracuente A.M."/>
            <person name="Singh N.D."/>
            <person name="Abad J.P."/>
            <person name="Abt D.N."/>
            <person name="Adryan B."/>
            <person name="Aguade M."/>
            <person name="Akashi H."/>
            <person name="Anderson W.W."/>
            <person name="Aquadro C.F."/>
            <person name="Ardell D.H."/>
            <person name="Arguello R."/>
            <person name="Artieri C.G."/>
            <person name="Barbash D.A."/>
            <person name="Barker D."/>
            <person name="Barsanti P."/>
            <person name="Batterham P."/>
            <person name="Batzoglou S."/>
            <person name="Begun D."/>
            <person name="Bhutkar A."/>
            <person name="Blanco E."/>
            <person name="Bosak S.A."/>
            <person name="Bradley R.K."/>
            <person name="Brand A.D."/>
            <person name="Brent M.R."/>
            <person name="Brooks A.N."/>
            <person name="Brown R.H."/>
            <person name="Butlin R.K."/>
            <person name="Caggese C."/>
            <person name="Calvi B.R."/>
            <person name="Bernardo de Carvalho A."/>
            <person name="Caspi A."/>
            <person name="Castrezana S."/>
            <person name="Celniker S.E."/>
            <person name="Chang J.L."/>
            <person name="Chapple C."/>
            <person name="Chatterji S."/>
            <person name="Chinwalla A."/>
            <person name="Civetta A."/>
            <person name="Clifton S.W."/>
            <person name="Comeron J.M."/>
            <person name="Costello J.C."/>
            <person name="Coyne J.A."/>
            <person name="Daub J."/>
            <person name="David R.G."/>
            <person name="Delcher A.L."/>
            <person name="Delehaunty K."/>
            <person name="Do C.B."/>
            <person name="Ebling H."/>
            <person name="Edwards K."/>
            <person name="Eickbush T."/>
            <person name="Evans J.D."/>
            <person name="Filipski A."/>
            <person name="Findeiss S."/>
            <person name="Freyhult E."/>
            <person name="Fulton L."/>
            <person name="Fulton R."/>
            <person name="Garcia A.C."/>
            <person name="Gardiner A."/>
            <person name="Garfield D.A."/>
            <person name="Garvin B.E."/>
            <person name="Gibson G."/>
            <person name="Gilbert D."/>
            <person name="Gnerre S."/>
            <person name="Godfrey J."/>
            <person name="Good R."/>
            <person name="Gotea V."/>
            <person name="Gravely B."/>
            <person name="Greenberg A.J."/>
            <person name="Griffiths-Jones S."/>
            <person name="Gross S."/>
            <person name="Guigo R."/>
            <person name="Gustafson E.A."/>
            <person name="Haerty W."/>
            <person name="Hahn M.W."/>
            <person name="Halligan D.L."/>
            <person name="Halpern A.L."/>
            <person name="Halter G.M."/>
            <person name="Han M.V."/>
            <person name="Heger A."/>
            <person name="Hillier L."/>
            <person name="Hinrichs A.S."/>
            <person name="Holmes I."/>
            <person name="Hoskins R.A."/>
            <person name="Hubisz M.J."/>
            <person name="Hultmark D."/>
            <person name="Huntley M.A."/>
            <person name="Jaffe D.B."/>
            <person name="Jagadeeshan S."/>
            <person name="Jeck W.R."/>
            <person name="Johnson J."/>
            <person name="Jones C.D."/>
            <person name="Jordan W.C."/>
            <person name="Karpen G.H."/>
            <person name="Kataoka E."/>
            <person name="Keightley P.D."/>
            <person name="Kheradpour P."/>
            <person name="Kirkness E.F."/>
            <person name="Koerich L.B."/>
            <person name="Kristiansen K."/>
            <person name="Kudrna D."/>
            <person name="Kulathinal R.J."/>
            <person name="Kumar S."/>
            <person name="Kwok R."/>
            <person name="Lander E."/>
            <person name="Langley C.H."/>
            <person name="Lapoint R."/>
            <person name="Lazzaro B.P."/>
            <person name="Lee S.J."/>
            <person name="Levesque L."/>
            <person name="Li R."/>
            <person name="Lin C.F."/>
            <person name="Lin M.F."/>
            <person name="Lindblad-Toh K."/>
            <person name="Llopart A."/>
            <person name="Long M."/>
            <person name="Low L."/>
            <person name="Lozovsky E."/>
            <person name="Lu J."/>
            <person name="Luo M."/>
            <person name="Machado C.A."/>
            <person name="Makalowski W."/>
            <person name="Marzo M."/>
            <person name="Matsuda M."/>
            <person name="Matzkin L."/>
            <person name="McAllister B."/>
            <person name="McBride C.S."/>
            <person name="McKernan B."/>
            <person name="McKernan K."/>
            <person name="Mendez-Lago M."/>
            <person name="Minx P."/>
            <person name="Mollenhauer M.U."/>
            <person name="Montooth K."/>
            <person name="Mount S.M."/>
            <person name="Mu X."/>
            <person name="Myers E."/>
            <person name="Negre B."/>
            <person name="Newfeld S."/>
            <person name="Nielsen R."/>
            <person name="Noor M.A."/>
            <person name="O'Grady P."/>
            <person name="Pachter L."/>
            <person name="Papaceit M."/>
            <person name="Parisi M.J."/>
            <person name="Parisi M."/>
            <person name="Parts L."/>
            <person name="Pedersen J.S."/>
            <person name="Pesole G."/>
            <person name="Phillippy A.M."/>
            <person name="Ponting C.P."/>
            <person name="Pop M."/>
            <person name="Porcelli D."/>
            <person name="Powell J.R."/>
            <person name="Prohaska S."/>
            <person name="Pruitt K."/>
            <person name="Puig M."/>
            <person name="Quesneville H."/>
            <person name="Ram K.R."/>
            <person name="Rand D."/>
            <person name="Rasmussen M.D."/>
            <person name="Reed L.K."/>
            <person name="Reenan R."/>
            <person name="Reily A."/>
            <person name="Remington K.A."/>
            <person name="Rieger T.T."/>
            <person name="Ritchie M.G."/>
            <person name="Robin C."/>
            <person name="Rogers Y.H."/>
            <person name="Rohde C."/>
            <person name="Rozas J."/>
            <person name="Rubenfield M.J."/>
            <person name="Ruiz A."/>
            <person name="Russo S."/>
            <person name="Salzberg S.L."/>
            <person name="Sanchez-Gracia A."/>
            <person name="Saranga D.J."/>
            <person name="Sato H."/>
            <person name="Schaeffer S.W."/>
            <person name="Schatz M.C."/>
            <person name="Schlenke T."/>
            <person name="Schwartz R."/>
            <person name="Segarra C."/>
            <person name="Singh R.S."/>
            <person name="Sirot L."/>
            <person name="Sirota M."/>
            <person name="Sisneros N.B."/>
            <person name="Smith C.D."/>
            <person name="Smith T.F."/>
            <person name="Spieth J."/>
            <person name="Stage D.E."/>
            <person name="Stark A."/>
            <person name="Stephan W."/>
            <person name="Strausberg R.L."/>
            <person name="Strempel S."/>
            <person name="Sturgill D."/>
            <person name="Sutton G."/>
            <person name="Sutton G.G."/>
            <person name="Tao W."/>
            <person name="Teichmann S."/>
            <person name="Tobari Y.N."/>
            <person name="Tomimura Y."/>
            <person name="Tsolas J.M."/>
            <person name="Valente V.L."/>
            <person name="Venter E."/>
            <person name="Venter J.C."/>
            <person name="Vicario S."/>
            <person name="Vieira F.G."/>
            <person name="Vilella A.J."/>
            <person name="Villasante A."/>
            <person name="Walenz B."/>
            <person name="Wang J."/>
            <person name="Wasserman M."/>
            <person name="Watts T."/>
            <person name="Wilson D."/>
            <person name="Wilson R.K."/>
            <person name="Wing R.A."/>
            <person name="Wolfner M.F."/>
            <person name="Wong A."/>
            <person name="Wong G.K."/>
            <person name="Wu C.I."/>
            <person name="Wu G."/>
            <person name="Yamamoto D."/>
            <person name="Yang H.P."/>
            <person name="Yang S.P."/>
            <person name="Yorke J.A."/>
            <person name="Yoshida K."/>
            <person name="Zdobnov E."/>
            <person name="Zhang P."/>
            <person name="Zhang Y."/>
            <person name="Zimin A.V."/>
            <person name="Baldwin J."/>
            <person name="Abdouelleil A."/>
            <person name="Abdulkadir J."/>
            <person name="Abebe A."/>
            <person name="Abera B."/>
            <person name="Abreu J."/>
            <person name="Acer S.C."/>
            <person name="Aftuck L."/>
            <person name="Alexander A."/>
            <person name="An P."/>
            <person name="Anderson E."/>
            <person name="Anderson S."/>
            <person name="Arachi H."/>
            <person name="Azer M."/>
            <person name="Bachantsang P."/>
            <person name="Barry A."/>
            <person name="Bayul T."/>
            <person name="Berlin A."/>
            <person name="Bessette D."/>
            <person name="Bloom T."/>
            <person name="Blye J."/>
            <person name="Boguslavskiy L."/>
            <person name="Bonnet C."/>
            <person name="Boukhgalter B."/>
            <person name="Bourzgui I."/>
            <person name="Brown A."/>
            <person name="Cahill P."/>
            <person name="Channer S."/>
            <person name="Cheshatsang Y."/>
            <person name="Chuda L."/>
            <person name="Citroen M."/>
            <person name="Collymore A."/>
            <person name="Cooke P."/>
            <person name="Costello M."/>
            <person name="D'Aco K."/>
            <person name="Daza R."/>
            <person name="De Haan G."/>
            <person name="DeGray S."/>
            <person name="DeMaso C."/>
            <person name="Dhargay N."/>
            <person name="Dooley K."/>
            <person name="Dooley E."/>
            <person name="Doricent M."/>
            <person name="Dorje P."/>
            <person name="Dorjee K."/>
            <person name="Dupes A."/>
            <person name="Elong R."/>
            <person name="Falk J."/>
            <person name="Farina A."/>
            <person name="Faro S."/>
            <person name="Ferguson D."/>
            <person name="Fisher S."/>
            <person name="Foley C.D."/>
            <person name="Franke A."/>
            <person name="Friedrich D."/>
            <person name="Gadbois L."/>
            <person name="Gearin G."/>
            <person name="Gearin C.R."/>
            <person name="Giannoukos G."/>
            <person name="Goode T."/>
            <person name="Graham J."/>
            <person name="Grandbois E."/>
            <person name="Grewal S."/>
            <person name="Gyaltsen K."/>
            <person name="Hafez N."/>
            <person name="Hagos B."/>
            <person name="Hall J."/>
            <person name="Henson C."/>
            <person name="Hollinger A."/>
            <person name="Honan T."/>
            <person name="Huard M.D."/>
            <person name="Hughes L."/>
            <person name="Hurhula B."/>
            <person name="Husby M.E."/>
            <person name="Kamat A."/>
            <person name="Kanga B."/>
            <person name="Kashin S."/>
            <person name="Khazanovich D."/>
            <person name="Kisner P."/>
            <person name="Lance K."/>
            <person name="Lara M."/>
            <person name="Lee W."/>
            <person name="Lennon N."/>
            <person name="Letendre F."/>
            <person name="LeVine R."/>
            <person name="Lipovsky A."/>
            <person name="Liu X."/>
            <person name="Liu J."/>
            <person name="Liu S."/>
            <person name="Lokyitsang T."/>
            <person name="Lokyitsang Y."/>
            <person name="Lubonja R."/>
            <person name="Lui A."/>
            <person name="MacDonald P."/>
            <person name="Magnisalis V."/>
            <person name="Maru K."/>
            <person name="Matthews C."/>
            <person name="McCusker W."/>
            <person name="McDonough S."/>
            <person name="Mehta T."/>
            <person name="Meldrim J."/>
            <person name="Meneus L."/>
            <person name="Mihai O."/>
            <person name="Mihalev A."/>
            <person name="Mihova T."/>
            <person name="Mittelman R."/>
            <person name="Mlenga V."/>
            <person name="Montmayeur A."/>
            <person name="Mulrain L."/>
            <person name="Navidi A."/>
            <person name="Naylor J."/>
            <person name="Negash T."/>
            <person name="Nguyen T."/>
            <person name="Nguyen N."/>
            <person name="Nicol R."/>
            <person name="Norbu C."/>
            <person name="Norbu N."/>
            <person name="Novod N."/>
            <person name="O'Neill B."/>
            <person name="Osman S."/>
            <person name="Markiewicz E."/>
            <person name="Oyono O.L."/>
            <person name="Patti C."/>
            <person name="Phunkhang P."/>
            <person name="Pierre F."/>
            <person name="Priest M."/>
            <person name="Raghuraman S."/>
            <person name="Rege F."/>
            <person name="Reyes R."/>
            <person name="Rise C."/>
            <person name="Rogov P."/>
            <person name="Ross K."/>
            <person name="Ryan E."/>
            <person name="Settipalli S."/>
            <person name="Shea T."/>
            <person name="Sherpa N."/>
            <person name="Shi L."/>
            <person name="Shih D."/>
            <person name="Sparrow T."/>
            <person name="Spaulding J."/>
            <person name="Stalker J."/>
            <person name="Stange-Thomann N."/>
            <person name="Stavropoulos S."/>
            <person name="Stone C."/>
            <person name="Strader C."/>
            <person name="Tesfaye S."/>
            <person name="Thomson T."/>
            <person name="Thoulutsang Y."/>
            <person name="Thoulutsang D."/>
            <person name="Topham K."/>
            <person name="Topping I."/>
            <person name="Tsamla T."/>
            <person name="Vassiliev H."/>
            <person name="Vo A."/>
            <person name="Wangchuk T."/>
            <person name="Wangdi T."/>
            <person name="Weiand M."/>
            <person name="Wilkinson J."/>
            <person name="Wilson A."/>
            <person name="Yadav S."/>
            <person name="Young G."/>
            <person name="Yu Q."/>
            <person name="Zembek L."/>
            <person name="Zhong D."/>
            <person name="Zimmer A."/>
            <person name="Zwirko Z."/>
            <person name="Jaffe D.B."/>
            <person name="Alvarez P."/>
            <person name="Brockman W."/>
            <person name="Butler J."/>
            <person name="Chin C."/>
            <person name="Gnerre S."/>
            <person name="Grabherr M."/>
            <person name="Kleber M."/>
            <person name="Mauceli E."/>
            <person name="MacCallum I."/>
        </authorList>
    </citation>
    <scope>NUCLEOTIDE SEQUENCE [LARGE SCALE GENOMIC DNA]</scope>
    <source>
        <strain evidence="3">Tucson 15010-1051.87</strain>
    </source>
</reference>
<feature type="coiled-coil region" evidence="1">
    <location>
        <begin position="82"/>
        <end position="147"/>
    </location>
</feature>
<evidence type="ECO:0000313" key="2">
    <source>
        <dbReference type="EMBL" id="EDW70789.1"/>
    </source>
</evidence>
<proteinExistence type="predicted"/>
<dbReference type="Pfam" id="PF03999">
    <property type="entry name" value="MAP65_ASE1"/>
    <property type="match status" value="1"/>
</dbReference>
<dbReference type="GO" id="GO:1990023">
    <property type="term" value="C:mitotic spindle midzone"/>
    <property type="evidence" value="ECO:0007669"/>
    <property type="project" value="TreeGrafter"/>
</dbReference>
<protein>
    <submittedName>
        <fullName evidence="2">Uncharacterized protein</fullName>
    </submittedName>
</protein>
<dbReference type="GO" id="GO:0008017">
    <property type="term" value="F:microtubule binding"/>
    <property type="evidence" value="ECO:0007669"/>
    <property type="project" value="InterPro"/>
</dbReference>
<dbReference type="GO" id="GO:0051256">
    <property type="term" value="P:mitotic spindle midzone assembly"/>
    <property type="evidence" value="ECO:0007669"/>
    <property type="project" value="TreeGrafter"/>
</dbReference>
<dbReference type="OrthoDB" id="642895at2759"/>
<dbReference type="GO" id="GO:0005737">
    <property type="term" value="C:cytoplasm"/>
    <property type="evidence" value="ECO:0007669"/>
    <property type="project" value="TreeGrafter"/>
</dbReference>
<sequence>MGDADKSKINVDMLCEMWEQMQHRFEMDIRVLLDKSKWLAVQLTKVVDTPPEPIKRLRSQQKLQLNHLMIHLTEELQRQRDKASAKRRLQEWNKTLDKMRFKIRVLSESLSKVGIDVLAMQNLCETQDNSQQNYEQLSQALQQCEALRAQNLSVLIDQVRTEINQWCDLTLQYPTVGNYQKDCCNEELLVLLEDQLADIKEYYNSNRLIFELYAKRVKLWTRMAALEDKAKEPNRYHNRGGALLREERERKTISIKLPQIEQQLNELVQAFVERTKQPFLVQGEEILGRIATDWDDYRLAKEQETIARKKAATDSILEPPSSTHSSVISLRKTTSVPYFNSTTVSTVSPWAVKQQPDKQRERSK</sequence>
<evidence type="ECO:0000313" key="3">
    <source>
        <dbReference type="Proteomes" id="UP000008792"/>
    </source>
</evidence>
<name>B4LBH9_DROVI</name>
<dbReference type="PhylomeDB" id="B4LBH9"/>
<organism evidence="2 3">
    <name type="scientific">Drosophila virilis</name>
    <name type="common">Fruit fly</name>
    <dbReference type="NCBI Taxonomy" id="7244"/>
    <lineage>
        <taxon>Eukaryota</taxon>
        <taxon>Metazoa</taxon>
        <taxon>Ecdysozoa</taxon>
        <taxon>Arthropoda</taxon>
        <taxon>Hexapoda</taxon>
        <taxon>Insecta</taxon>
        <taxon>Pterygota</taxon>
        <taxon>Neoptera</taxon>
        <taxon>Endopterygota</taxon>
        <taxon>Diptera</taxon>
        <taxon>Brachycera</taxon>
        <taxon>Muscomorpha</taxon>
        <taxon>Ephydroidea</taxon>
        <taxon>Drosophilidae</taxon>
        <taxon>Drosophila</taxon>
    </lineage>
</organism>
<keyword evidence="3" id="KW-1185">Reference proteome</keyword>
<dbReference type="Gene3D" id="1.20.58.1520">
    <property type="match status" value="1"/>
</dbReference>
<gene>
    <name evidence="2" type="primary">Dvir\GJ13975</name>
    <name evidence="2" type="ORF">Dvir_GJ13975</name>
</gene>
<keyword evidence="1" id="KW-0175">Coiled coil</keyword>
<dbReference type="KEGG" id="dvi:6622603"/>
<dbReference type="PANTHER" id="PTHR19321">
    <property type="entry name" value="PROTEIN REGULATOR OF CYTOKINESIS 1 PRC1-RELATED"/>
    <property type="match status" value="1"/>
</dbReference>
<dbReference type="AlphaFoldDB" id="B4LBH9"/>
<dbReference type="Proteomes" id="UP000008792">
    <property type="component" value="Unassembled WGS sequence"/>
</dbReference>
<dbReference type="InterPro" id="IPR007145">
    <property type="entry name" value="MAP65_Ase1_PRC1"/>
</dbReference>
<dbReference type="PANTHER" id="PTHR19321:SF41">
    <property type="entry name" value="FASCETTO-RELATED"/>
    <property type="match status" value="1"/>
</dbReference>
<evidence type="ECO:0000256" key="1">
    <source>
        <dbReference type="SAM" id="Coils"/>
    </source>
</evidence>